<dbReference type="SUPFAM" id="SSF141571">
    <property type="entry name" value="Pentapeptide repeat-like"/>
    <property type="match status" value="1"/>
</dbReference>
<name>A0A3D9ST73_9ACTN</name>
<organism evidence="1 2">
    <name type="scientific">Thermomonospora umbrina</name>
    <dbReference type="NCBI Taxonomy" id="111806"/>
    <lineage>
        <taxon>Bacteria</taxon>
        <taxon>Bacillati</taxon>
        <taxon>Actinomycetota</taxon>
        <taxon>Actinomycetes</taxon>
        <taxon>Streptosporangiales</taxon>
        <taxon>Thermomonosporaceae</taxon>
        <taxon>Thermomonospora</taxon>
    </lineage>
</organism>
<dbReference type="Pfam" id="PF00805">
    <property type="entry name" value="Pentapeptide"/>
    <property type="match status" value="1"/>
</dbReference>
<sequence length="219" mass="23630">METRQVRAIKVLLPSGDDHPRTTVTEPGGGDLTDITAARRDWSRLRLEDRSISGSILNGIVMAESHIERARITNTTLDGCDLASSRWTDVKLDRCVLRGCRLTGVQAHRITLSEVIFERCRLDYAFLSGLHASGATAFLDCVLREATIENSRLDGVVIADGSLAGLELVDTRLHGADLRGCDLQGISGLTSLTGCAVTGEQVGALTEAMLTELRIQVAD</sequence>
<evidence type="ECO:0000313" key="1">
    <source>
        <dbReference type="EMBL" id="REE97680.1"/>
    </source>
</evidence>
<keyword evidence="2" id="KW-1185">Reference proteome</keyword>
<dbReference type="Gene3D" id="2.160.20.80">
    <property type="entry name" value="E3 ubiquitin-protein ligase SopA"/>
    <property type="match status" value="1"/>
</dbReference>
<reference evidence="1 2" key="1">
    <citation type="submission" date="2018-08" db="EMBL/GenBank/DDBJ databases">
        <title>Sequencing the genomes of 1000 actinobacteria strains.</title>
        <authorList>
            <person name="Klenk H.-P."/>
        </authorList>
    </citation>
    <scope>NUCLEOTIDE SEQUENCE [LARGE SCALE GENOMIC DNA]</scope>
    <source>
        <strain evidence="1 2">DSM 43927</strain>
    </source>
</reference>
<dbReference type="EMBL" id="QTTT01000001">
    <property type="protein sequence ID" value="REE97680.1"/>
    <property type="molecule type" value="Genomic_DNA"/>
</dbReference>
<dbReference type="InterPro" id="IPR001646">
    <property type="entry name" value="5peptide_repeat"/>
</dbReference>
<accession>A0A3D9ST73</accession>
<protein>
    <submittedName>
        <fullName evidence="1">Uncharacterized protein YjbI with pentapeptide repeats</fullName>
    </submittedName>
</protein>
<proteinExistence type="predicted"/>
<dbReference type="AlphaFoldDB" id="A0A3D9ST73"/>
<evidence type="ECO:0000313" key="2">
    <source>
        <dbReference type="Proteomes" id="UP000256661"/>
    </source>
</evidence>
<dbReference type="Proteomes" id="UP000256661">
    <property type="component" value="Unassembled WGS sequence"/>
</dbReference>
<dbReference type="PANTHER" id="PTHR14136:SF17">
    <property type="entry name" value="BTB_POZ DOMAIN-CONTAINING PROTEIN KCTD9"/>
    <property type="match status" value="1"/>
</dbReference>
<dbReference type="InterPro" id="IPR051082">
    <property type="entry name" value="Pentapeptide-BTB/POZ_domain"/>
</dbReference>
<comment type="caution">
    <text evidence="1">The sequence shown here is derived from an EMBL/GenBank/DDBJ whole genome shotgun (WGS) entry which is preliminary data.</text>
</comment>
<dbReference type="OrthoDB" id="2579959at2"/>
<gene>
    <name evidence="1" type="ORF">DFJ69_3154</name>
</gene>
<dbReference type="PANTHER" id="PTHR14136">
    <property type="entry name" value="BTB_POZ DOMAIN-CONTAINING PROTEIN KCTD9"/>
    <property type="match status" value="1"/>
</dbReference>
<dbReference type="RefSeq" id="WP_116023142.1">
    <property type="nucleotide sequence ID" value="NZ_QTTT01000001.1"/>
</dbReference>